<evidence type="ECO:0000256" key="2">
    <source>
        <dbReference type="SAM" id="Phobius"/>
    </source>
</evidence>
<keyword evidence="2" id="KW-0812">Transmembrane</keyword>
<feature type="compositionally biased region" description="Acidic residues" evidence="1">
    <location>
        <begin position="445"/>
        <end position="454"/>
    </location>
</feature>
<dbReference type="NCBIfam" id="NF046089">
    <property type="entry name" value="CD3337_EF1877"/>
    <property type="match status" value="1"/>
</dbReference>
<feature type="compositionally biased region" description="Acidic residues" evidence="1">
    <location>
        <begin position="409"/>
        <end position="421"/>
    </location>
</feature>
<feature type="compositionally biased region" description="Basic and acidic residues" evidence="1">
    <location>
        <begin position="394"/>
        <end position="408"/>
    </location>
</feature>
<sequence length="670" mass="75964">MGNYALNSYRSLLYTKGSFWFSASETFYQAMNGLINFILTANAWIYRVFDLGLQIFLSNDVFDKTIGSVFTTIIAMYNSLFSSVGILIFLVAIFSIFCVFMFKNPNEALKNMFLLFCIIGINSVIYSNGEQYMKDINHLADDFETQLVKAVKVPTFEEDGEIAKETINVGEKSSVDRIREAYFTMAIEQPYSMINFGTVQITEEQEKFLYKENEVAGDKKEDKIREINKLVEEASEKNVYLTPDSIWDKLFISMYSLVNNIFVGGVFLLIAVTKFLLKLLIFCMLFLLPIVSMLSMIPQFGNSLFNALGKILAVFLGGAFISLGLFIFYFIMTLIDYSIIRMAGTVDIVTCILALIVKIIVITLLYKNSGKILSFVTGGRITGNVTLPDSGLHTSDREKGLTEDKITETEDPETESEGEGNDADRLTWGEATMNSDEIGRSLIEGSEDSDSNSDQEDHTSNDRLTEEEPTMMESDEEENSETFEYEEDPSELEELEEDSLDIPEQDWVEEDEFEEDYEAFDLPEEYDDYDETFDEDELSELPEIADDSEQESEVEPLEIEPEEGGFEEESLDDRTPSEIKEREVIEVIEDKEPVSIENVEPSTGVSNESPTHSENQVTDSSDLEINQTDQPIISPEHSTDNHEASDDQLTMEEEVMIHMEDVKEAEDEGS</sequence>
<feature type="compositionally biased region" description="Acidic residues" evidence="1">
    <location>
        <begin position="543"/>
        <end position="571"/>
    </location>
</feature>
<name>A0A2T5DB48_ENTMU</name>
<dbReference type="EMBL" id="PYGR01000047">
    <property type="protein sequence ID" value="PTO34758.1"/>
    <property type="molecule type" value="Genomic_DNA"/>
</dbReference>
<keyword evidence="2" id="KW-0472">Membrane</keyword>
<organism evidence="3 4">
    <name type="scientific">Enterococcus mundtii</name>
    <dbReference type="NCBI Taxonomy" id="53346"/>
    <lineage>
        <taxon>Bacteria</taxon>
        <taxon>Bacillati</taxon>
        <taxon>Bacillota</taxon>
        <taxon>Bacilli</taxon>
        <taxon>Lactobacillales</taxon>
        <taxon>Enterococcaceae</taxon>
        <taxon>Enterococcus</taxon>
    </lineage>
</organism>
<proteinExistence type="predicted"/>
<feature type="transmembrane region" description="Helical" evidence="2">
    <location>
        <begin position="279"/>
        <end position="299"/>
    </location>
</feature>
<accession>A0A2T5DB48</accession>
<protein>
    <recommendedName>
        <fullName evidence="5">FUSC family protein</fullName>
    </recommendedName>
</protein>
<feature type="compositionally biased region" description="Polar residues" evidence="1">
    <location>
        <begin position="600"/>
        <end position="631"/>
    </location>
</feature>
<feature type="transmembrane region" description="Helical" evidence="2">
    <location>
        <begin position="250"/>
        <end position="272"/>
    </location>
</feature>
<dbReference type="InterPro" id="IPR058112">
    <property type="entry name" value="CD3337_EF1877-like"/>
</dbReference>
<feature type="transmembrane region" description="Helical" evidence="2">
    <location>
        <begin position="109"/>
        <end position="127"/>
    </location>
</feature>
<feature type="region of interest" description="Disordered" evidence="1">
    <location>
        <begin position="443"/>
        <end position="510"/>
    </location>
</feature>
<feature type="transmembrane region" description="Helical" evidence="2">
    <location>
        <begin position="344"/>
        <end position="366"/>
    </location>
</feature>
<evidence type="ECO:0000313" key="3">
    <source>
        <dbReference type="EMBL" id="PTO34758.1"/>
    </source>
</evidence>
<reference evidence="3 4" key="1">
    <citation type="submission" date="2018-03" db="EMBL/GenBank/DDBJ databases">
        <title>Draft genome sequences of four Enterococcus mundtii strains isolated from beef slaughterhouses in Kenya.</title>
        <authorList>
            <person name="Wambui J."/>
            <person name="Stevens M."/>
            <person name="Njage P."/>
            <person name="Stephan R."/>
            <person name="Tasara T."/>
        </authorList>
    </citation>
    <scope>NUCLEOTIDE SEQUENCE [LARGE SCALE GENOMIC DNA]</scope>
    <source>
        <strain evidence="3 4">H18-EM</strain>
    </source>
</reference>
<feature type="compositionally biased region" description="Basic and acidic residues" evidence="1">
    <location>
        <begin position="455"/>
        <end position="466"/>
    </location>
</feature>
<dbReference type="RefSeq" id="WP_108146226.1">
    <property type="nucleotide sequence ID" value="NZ_PYGR01000047.1"/>
</dbReference>
<feature type="compositionally biased region" description="Acidic residues" evidence="1">
    <location>
        <begin position="467"/>
        <end position="510"/>
    </location>
</feature>
<comment type="caution">
    <text evidence="3">The sequence shown here is derived from an EMBL/GenBank/DDBJ whole genome shotgun (WGS) entry which is preliminary data.</text>
</comment>
<evidence type="ECO:0008006" key="5">
    <source>
        <dbReference type="Google" id="ProtNLM"/>
    </source>
</evidence>
<keyword evidence="2" id="KW-1133">Transmembrane helix</keyword>
<feature type="transmembrane region" description="Helical" evidence="2">
    <location>
        <begin position="84"/>
        <end position="102"/>
    </location>
</feature>
<evidence type="ECO:0000313" key="4">
    <source>
        <dbReference type="Proteomes" id="UP000244022"/>
    </source>
</evidence>
<feature type="transmembrane region" description="Helical" evidence="2">
    <location>
        <begin position="311"/>
        <end position="332"/>
    </location>
</feature>
<feature type="region of interest" description="Disordered" evidence="1">
    <location>
        <begin position="387"/>
        <end position="430"/>
    </location>
</feature>
<dbReference type="AlphaFoldDB" id="A0A2T5DB48"/>
<feature type="transmembrane region" description="Helical" evidence="2">
    <location>
        <begin position="27"/>
        <end position="49"/>
    </location>
</feature>
<gene>
    <name evidence="3" type="ORF">C6N14_10745</name>
</gene>
<feature type="region of interest" description="Disordered" evidence="1">
    <location>
        <begin position="543"/>
        <end position="653"/>
    </location>
</feature>
<evidence type="ECO:0000256" key="1">
    <source>
        <dbReference type="SAM" id="MobiDB-lite"/>
    </source>
</evidence>
<dbReference type="Proteomes" id="UP000244022">
    <property type="component" value="Unassembled WGS sequence"/>
</dbReference>
<feature type="compositionally biased region" description="Basic and acidic residues" evidence="1">
    <location>
        <begin position="572"/>
        <end position="594"/>
    </location>
</feature>